<dbReference type="Pfam" id="PF00062">
    <property type="entry name" value="Lys"/>
    <property type="match status" value="1"/>
</dbReference>
<accession>A0ABN9ZZ34</accession>
<protein>
    <recommendedName>
        <fullName evidence="6">Lysozyme</fullName>
    </recommendedName>
</protein>
<keyword evidence="1" id="KW-1015">Disulfide bond</keyword>
<dbReference type="Proteomes" id="UP001314169">
    <property type="component" value="Chromosome 3"/>
</dbReference>
<dbReference type="InterPro" id="IPR001916">
    <property type="entry name" value="Glyco_hydro_22"/>
</dbReference>
<dbReference type="PANTHER" id="PTHR11407">
    <property type="entry name" value="LYSOZYME C"/>
    <property type="match status" value="1"/>
</dbReference>
<evidence type="ECO:0000256" key="2">
    <source>
        <dbReference type="RuleBase" id="RU004440"/>
    </source>
</evidence>
<evidence type="ECO:0000256" key="1">
    <source>
        <dbReference type="ARBA" id="ARBA00023157"/>
    </source>
</evidence>
<dbReference type="InterPro" id="IPR000974">
    <property type="entry name" value="Glyco_hydro_22_lys"/>
</dbReference>
<dbReference type="PRINTS" id="PR00137">
    <property type="entry name" value="LYSOZYME"/>
</dbReference>
<dbReference type="SMART" id="SM00263">
    <property type="entry name" value="LYZ1"/>
    <property type="match status" value="1"/>
</dbReference>
<feature type="signal peptide" evidence="3">
    <location>
        <begin position="1"/>
        <end position="19"/>
    </location>
</feature>
<keyword evidence="5" id="KW-1185">Reference proteome</keyword>
<evidence type="ECO:0000313" key="4">
    <source>
        <dbReference type="EMBL" id="CAK6443510.1"/>
    </source>
</evidence>
<dbReference type="PRINTS" id="PR00135">
    <property type="entry name" value="LYZLACT"/>
</dbReference>
<comment type="similarity">
    <text evidence="2">Belongs to the glycosyl hydrolase 22 family.</text>
</comment>
<keyword evidence="3" id="KW-0732">Signal</keyword>
<dbReference type="SUPFAM" id="SSF53955">
    <property type="entry name" value="Lysozyme-like"/>
    <property type="match status" value="1"/>
</dbReference>
<evidence type="ECO:0008006" key="6">
    <source>
        <dbReference type="Google" id="ProtNLM"/>
    </source>
</evidence>
<organism evidence="4 5">
    <name type="scientific">Pipistrellus nathusii</name>
    <name type="common">Nathusius' pipistrelle</name>
    <dbReference type="NCBI Taxonomy" id="59473"/>
    <lineage>
        <taxon>Eukaryota</taxon>
        <taxon>Metazoa</taxon>
        <taxon>Chordata</taxon>
        <taxon>Craniata</taxon>
        <taxon>Vertebrata</taxon>
        <taxon>Euteleostomi</taxon>
        <taxon>Mammalia</taxon>
        <taxon>Eutheria</taxon>
        <taxon>Laurasiatheria</taxon>
        <taxon>Chiroptera</taxon>
        <taxon>Yangochiroptera</taxon>
        <taxon>Vespertilionidae</taxon>
        <taxon>Pipistrellus</taxon>
    </lineage>
</organism>
<dbReference type="PROSITE" id="PS51348">
    <property type="entry name" value="GLYCOSYL_HYDROL_F22_2"/>
    <property type="match status" value="1"/>
</dbReference>
<dbReference type="PANTHER" id="PTHR11407:SF69">
    <property type="entry name" value="LYSOZYME C, MILK ISOZYME"/>
    <property type="match status" value="1"/>
</dbReference>
<sequence length="117" mass="13153">MSAILIISLFSCFFAAYNAKGFSKCQMAHQLKAHGMDGYYGYSLADWVCMAEYASNLNTLAFYGIYSNGSRNYGIFQLNNQRWCQDKNDPSKNACNIECSSKDTIPSEGRVERGQIK</sequence>
<name>A0ABN9ZZ34_PIPNA</name>
<dbReference type="EMBL" id="OY882860">
    <property type="protein sequence ID" value="CAK6443510.1"/>
    <property type="molecule type" value="Genomic_DNA"/>
</dbReference>
<evidence type="ECO:0000256" key="3">
    <source>
        <dbReference type="SAM" id="SignalP"/>
    </source>
</evidence>
<evidence type="ECO:0000313" key="5">
    <source>
        <dbReference type="Proteomes" id="UP001314169"/>
    </source>
</evidence>
<proteinExistence type="inferred from homology"/>
<reference evidence="4" key="1">
    <citation type="submission" date="2023-12" db="EMBL/GenBank/DDBJ databases">
        <authorList>
            <person name="Brown T."/>
        </authorList>
    </citation>
    <scope>NUCLEOTIDE SEQUENCE</scope>
</reference>
<feature type="chain" id="PRO_5046492825" description="Lysozyme" evidence="3">
    <location>
        <begin position="20"/>
        <end position="117"/>
    </location>
</feature>
<gene>
    <name evidence="4" type="ORF">MPIPNATIZW_LOCUS11816</name>
</gene>
<dbReference type="InterPro" id="IPR023346">
    <property type="entry name" value="Lysozyme-like_dom_sf"/>
</dbReference>
<dbReference type="Gene3D" id="1.10.530.10">
    <property type="match status" value="1"/>
</dbReference>